<name>A0A9D9IN58_9BACT</name>
<sequence>MKRVFFVAGLIAVFAVSCSDGKTDNAADEAAQDSIRIETLETEKDSLMSLMGEISNNLIEINGLENIVTSKEFKSESPSRKREILNNIEAIKQELAVRRQKLEQLEEKLKKQNGYTANLQKTIDSQKQLIDQQNKKITDLEDELAKANIKIEDLNVRVDSLNTEVSNVSKEKQIAEQKTEELTNQLNTCYYIVETNKVLKEKKILEKRFLGRTKIMEGDFDRSAFVKADKRSLTEIPTGSTSAKVVSKQPADSYEIVDENGYKVVKITNANLFWEKSDFLVIEVK</sequence>
<dbReference type="AlphaFoldDB" id="A0A9D9IN58"/>
<organism evidence="2 3">
    <name type="scientific">Candidatus Limisoma faecipullorum</name>
    <dbReference type="NCBI Taxonomy" id="2840854"/>
    <lineage>
        <taxon>Bacteria</taxon>
        <taxon>Pseudomonadati</taxon>
        <taxon>Bacteroidota</taxon>
        <taxon>Bacteroidia</taxon>
        <taxon>Bacteroidales</taxon>
        <taxon>Candidatus Limisoma</taxon>
    </lineage>
</organism>
<comment type="caution">
    <text evidence="2">The sequence shown here is derived from an EMBL/GenBank/DDBJ whole genome shotgun (WGS) entry which is preliminary data.</text>
</comment>
<gene>
    <name evidence="2" type="ORF">IAB88_03260</name>
</gene>
<accession>A0A9D9IN58</accession>
<proteinExistence type="predicted"/>
<evidence type="ECO:0000256" key="1">
    <source>
        <dbReference type="SAM" id="Coils"/>
    </source>
</evidence>
<keyword evidence="1" id="KW-0175">Coiled coil</keyword>
<evidence type="ECO:0008006" key="4">
    <source>
        <dbReference type="Google" id="ProtNLM"/>
    </source>
</evidence>
<evidence type="ECO:0000313" key="2">
    <source>
        <dbReference type="EMBL" id="MBO8475994.1"/>
    </source>
</evidence>
<dbReference type="Proteomes" id="UP000823598">
    <property type="component" value="Unassembled WGS sequence"/>
</dbReference>
<protein>
    <recommendedName>
        <fullName evidence="4">Chromosome partition protein Smc</fullName>
    </recommendedName>
</protein>
<feature type="coiled-coil region" evidence="1">
    <location>
        <begin position="85"/>
        <end position="185"/>
    </location>
</feature>
<dbReference type="EMBL" id="JADIMC010000036">
    <property type="protein sequence ID" value="MBO8475994.1"/>
    <property type="molecule type" value="Genomic_DNA"/>
</dbReference>
<evidence type="ECO:0000313" key="3">
    <source>
        <dbReference type="Proteomes" id="UP000823598"/>
    </source>
</evidence>
<reference evidence="2" key="2">
    <citation type="journal article" date="2021" name="PeerJ">
        <title>Extensive microbial diversity within the chicken gut microbiome revealed by metagenomics and culture.</title>
        <authorList>
            <person name="Gilroy R."/>
            <person name="Ravi A."/>
            <person name="Getino M."/>
            <person name="Pursley I."/>
            <person name="Horton D.L."/>
            <person name="Alikhan N.F."/>
            <person name="Baker D."/>
            <person name="Gharbi K."/>
            <person name="Hall N."/>
            <person name="Watson M."/>
            <person name="Adriaenssens E.M."/>
            <person name="Foster-Nyarko E."/>
            <person name="Jarju S."/>
            <person name="Secka A."/>
            <person name="Antonio M."/>
            <person name="Oren A."/>
            <person name="Chaudhuri R.R."/>
            <person name="La Ragione R."/>
            <person name="Hildebrand F."/>
            <person name="Pallen M.J."/>
        </authorList>
    </citation>
    <scope>NUCLEOTIDE SEQUENCE</scope>
    <source>
        <strain evidence="2">6919</strain>
    </source>
</reference>
<reference evidence="2" key="1">
    <citation type="submission" date="2020-10" db="EMBL/GenBank/DDBJ databases">
        <authorList>
            <person name="Gilroy R."/>
        </authorList>
    </citation>
    <scope>NUCLEOTIDE SEQUENCE</scope>
    <source>
        <strain evidence="2">6919</strain>
    </source>
</reference>
<dbReference type="PROSITE" id="PS51257">
    <property type="entry name" value="PROKAR_LIPOPROTEIN"/>
    <property type="match status" value="1"/>
</dbReference>